<feature type="region of interest" description="Disordered" evidence="1">
    <location>
        <begin position="62"/>
        <end position="85"/>
    </location>
</feature>
<proteinExistence type="predicted"/>
<organism evidence="2 3">
    <name type="scientific">Phytophthora megakarya</name>
    <dbReference type="NCBI Taxonomy" id="4795"/>
    <lineage>
        <taxon>Eukaryota</taxon>
        <taxon>Sar</taxon>
        <taxon>Stramenopiles</taxon>
        <taxon>Oomycota</taxon>
        <taxon>Peronosporomycetes</taxon>
        <taxon>Peronosporales</taxon>
        <taxon>Peronosporaceae</taxon>
        <taxon>Phytophthora</taxon>
    </lineage>
</organism>
<protein>
    <submittedName>
        <fullName evidence="2">Uncharacterized protein</fullName>
    </submittedName>
</protein>
<accession>A0A225V4J5</accession>
<gene>
    <name evidence="2" type="ORF">PHMEG_00027890</name>
</gene>
<keyword evidence="3" id="KW-1185">Reference proteome</keyword>
<dbReference type="Proteomes" id="UP000198211">
    <property type="component" value="Unassembled WGS sequence"/>
</dbReference>
<comment type="caution">
    <text evidence="2">The sequence shown here is derived from an EMBL/GenBank/DDBJ whole genome shotgun (WGS) entry which is preliminary data.</text>
</comment>
<evidence type="ECO:0000256" key="1">
    <source>
        <dbReference type="SAM" id="MobiDB-lite"/>
    </source>
</evidence>
<feature type="compositionally biased region" description="Polar residues" evidence="1">
    <location>
        <begin position="63"/>
        <end position="75"/>
    </location>
</feature>
<evidence type="ECO:0000313" key="3">
    <source>
        <dbReference type="Proteomes" id="UP000198211"/>
    </source>
</evidence>
<reference evidence="3" key="1">
    <citation type="submission" date="2017-03" db="EMBL/GenBank/DDBJ databases">
        <title>Phytopthora megakarya and P. palmivora, two closely related causual agents of cacao black pod achieved similar genome size and gene model numbers by different mechanisms.</title>
        <authorList>
            <person name="Ali S."/>
            <person name="Shao J."/>
            <person name="Larry D.J."/>
            <person name="Kronmiller B."/>
            <person name="Shen D."/>
            <person name="Strem M.D."/>
            <person name="Melnick R.L."/>
            <person name="Guiltinan M.J."/>
            <person name="Tyler B.M."/>
            <person name="Meinhardt L.W."/>
            <person name="Bailey B.A."/>
        </authorList>
    </citation>
    <scope>NUCLEOTIDE SEQUENCE [LARGE SCALE GENOMIC DNA]</scope>
    <source>
        <strain evidence="3">zdho120</strain>
    </source>
</reference>
<name>A0A225V4J5_9STRA</name>
<evidence type="ECO:0000313" key="2">
    <source>
        <dbReference type="EMBL" id="OWZ00836.1"/>
    </source>
</evidence>
<sequence length="123" mass="13761">MCDPEAVSELVTWIDDCFEIFRSCLARGDTEATAQVKDHFEFSHESYARVVQRVATLKLESMTPHQGRNLSSPQKIQPRRQRGSFSNGCSGDGDICVFGYKCHFVPNKLPAIVKNHIIKAFGG</sequence>
<dbReference type="AlphaFoldDB" id="A0A225V4J5"/>
<dbReference type="OrthoDB" id="128729at2759"/>
<dbReference type="EMBL" id="NBNE01007294">
    <property type="protein sequence ID" value="OWZ00836.1"/>
    <property type="molecule type" value="Genomic_DNA"/>
</dbReference>